<evidence type="ECO:0000259" key="1">
    <source>
        <dbReference type="Pfam" id="PF14863"/>
    </source>
</evidence>
<dbReference type="EMBL" id="CAFBMM010000151">
    <property type="protein sequence ID" value="CAB4920928.1"/>
    <property type="molecule type" value="Genomic_DNA"/>
</dbReference>
<accession>A0A6J7HNF5</accession>
<reference evidence="2" key="1">
    <citation type="submission" date="2020-05" db="EMBL/GenBank/DDBJ databases">
        <authorList>
            <person name="Chiriac C."/>
            <person name="Salcher M."/>
            <person name="Ghai R."/>
            <person name="Kavagutti S V."/>
        </authorList>
    </citation>
    <scope>NUCLEOTIDE SEQUENCE</scope>
</reference>
<evidence type="ECO:0000313" key="2">
    <source>
        <dbReference type="EMBL" id="CAB4920928.1"/>
    </source>
</evidence>
<dbReference type="Gene3D" id="1.25.40.880">
    <property type="entry name" value="Alkyl sulfatase, dimerisation domain"/>
    <property type="match status" value="1"/>
</dbReference>
<dbReference type="InterPro" id="IPR052195">
    <property type="entry name" value="Bact_Alkyl/Aryl-Sulfatase"/>
</dbReference>
<dbReference type="PANTHER" id="PTHR43223:SF2">
    <property type="entry name" value="METALLO-BETA-LACTAMASE DOMAIN-CONTAINING PROTEIN"/>
    <property type="match status" value="1"/>
</dbReference>
<gene>
    <name evidence="2" type="ORF">UFOPK3605_01655</name>
</gene>
<dbReference type="InterPro" id="IPR036866">
    <property type="entry name" value="RibonucZ/Hydroxyglut_hydro"/>
</dbReference>
<proteinExistence type="predicted"/>
<dbReference type="GO" id="GO:0046983">
    <property type="term" value="F:protein dimerization activity"/>
    <property type="evidence" value="ECO:0007669"/>
    <property type="project" value="InterPro"/>
</dbReference>
<protein>
    <submittedName>
        <fullName evidence="2">Unannotated protein</fullName>
    </submittedName>
</protein>
<name>A0A6J7HNF5_9ZZZZ</name>
<dbReference type="InterPro" id="IPR029228">
    <property type="entry name" value="Alkyl_sulf_dimr"/>
</dbReference>
<feature type="domain" description="Alkyl sulfatase dimerisation" evidence="1">
    <location>
        <begin position="89"/>
        <end position="221"/>
    </location>
</feature>
<organism evidence="2">
    <name type="scientific">freshwater metagenome</name>
    <dbReference type="NCBI Taxonomy" id="449393"/>
    <lineage>
        <taxon>unclassified sequences</taxon>
        <taxon>metagenomes</taxon>
        <taxon>ecological metagenomes</taxon>
    </lineage>
</organism>
<sequence length="226" mass="24356">MLCPGDLIIWGVPNAGNPQKVQRYPWDWANALRDMAAKKPKTLAPGHGGPIVDDPKLVARVLIETADFLEAIVERTIKVMEDGSPPHVDIVHSVELPVSDSPWLQPIYDEAEFIVRNVVRYFGGWFSGRPSELKPAARDQVAQAIAGLAGGAAGLVVEAQRFVALGDLVMASHFADYALEAAPSDPAVGQAVAEIYDARAAKETSLMAINLFRSAAAYAREGRPFV</sequence>
<dbReference type="PANTHER" id="PTHR43223">
    <property type="entry name" value="ALKYL/ARYL-SULFATASE"/>
    <property type="match status" value="1"/>
</dbReference>
<dbReference type="SUPFAM" id="SSF56281">
    <property type="entry name" value="Metallo-hydrolase/oxidoreductase"/>
    <property type="match status" value="1"/>
</dbReference>
<dbReference type="AlphaFoldDB" id="A0A6J7HNF5"/>
<dbReference type="Gene3D" id="3.60.15.30">
    <property type="entry name" value="Metallo-beta-lactamase domain"/>
    <property type="match status" value="1"/>
</dbReference>
<dbReference type="InterPro" id="IPR038536">
    <property type="entry name" value="Alkyl/aryl-sulf_dimr_sf"/>
</dbReference>
<dbReference type="Pfam" id="PF14863">
    <property type="entry name" value="Alkyl_sulf_dimr"/>
    <property type="match status" value="1"/>
</dbReference>